<dbReference type="KEGG" id="ptc:phytr_3230"/>
<dbReference type="RefSeq" id="WP_106874145.1">
    <property type="nucleotide sequence ID" value="NZ_CP027845.1"/>
</dbReference>
<dbReference type="Proteomes" id="UP000241762">
    <property type="component" value="Chromosome"/>
</dbReference>
<sequence length="356" mass="40767">MWYKNLGFKVDRKLKEAMNEDNLEDIKRLLVPSNDPEKISLNSLLPEAIKLGKITFNHTDSLLEFYNLSDEEKKEGKVFFNNYLAESIDIILDLIDYLVHRGADVTAAIDPTEHQTHCLDGKPIEAGSFPNEKEYHNISTNLHMPLAVGKVNAEVIGEISFRWKYKLPKRCYLSNHVKSAQRDLMRNISEQNDNMQIKLTQKLLDKGVDLDTTCISEKGHEIGFLGFIHDRADCRYTNQMRTFKAFYELQKSKDPKQILDAIKFIYTQAFPPDSFRKPCSALEDLIRKKLSIEVGKKLAFDVTKASDDPIGYAAAFLDLKEQFYVATLTKQMYNDLPMERMGEASENANSSIFDAS</sequence>
<name>A0A2P1P7M7_9RICK</name>
<accession>A0A2P1P7M7</accession>
<evidence type="ECO:0000313" key="2">
    <source>
        <dbReference type="Proteomes" id="UP000241762"/>
    </source>
</evidence>
<dbReference type="AlphaFoldDB" id="A0A2P1P7M7"/>
<dbReference type="EMBL" id="CP027845">
    <property type="protein sequence ID" value="AVP87277.1"/>
    <property type="molecule type" value="Genomic_DNA"/>
</dbReference>
<proteinExistence type="predicted"/>
<protein>
    <submittedName>
        <fullName evidence="1">Uncharacterized protein</fullName>
    </submittedName>
</protein>
<evidence type="ECO:0000313" key="1">
    <source>
        <dbReference type="EMBL" id="AVP87277.1"/>
    </source>
</evidence>
<gene>
    <name evidence="1" type="ORF">phytr_3230</name>
</gene>
<keyword evidence="2" id="KW-1185">Reference proteome</keyword>
<organism evidence="1 2">
    <name type="scientific">Candidatus Phycorickettsia trachydisci</name>
    <dbReference type="NCBI Taxonomy" id="2115978"/>
    <lineage>
        <taxon>Bacteria</taxon>
        <taxon>Pseudomonadati</taxon>
        <taxon>Pseudomonadota</taxon>
        <taxon>Alphaproteobacteria</taxon>
        <taxon>Rickettsiales</taxon>
        <taxon>Rickettsiaceae</taxon>
        <taxon>Candidatus Phycorickettsia</taxon>
    </lineage>
</organism>
<reference evidence="1 2" key="1">
    <citation type="submission" date="2018-03" db="EMBL/GenBank/DDBJ databases">
        <title>A gene transfer event suggests a long-term partnership between eustigmatophyte algae and a novel lineage of endosymbiotic bacteria.</title>
        <authorList>
            <person name="Yurchenko T."/>
            <person name="Sevcikova T."/>
            <person name="Pribyl P."/>
            <person name="El Karkouri K."/>
            <person name="Klimes V."/>
            <person name="Amaral R."/>
            <person name="Zbrankova V."/>
            <person name="Kim E."/>
            <person name="Raoult D."/>
            <person name="Santos L.M.A."/>
            <person name="Elias M."/>
        </authorList>
    </citation>
    <scope>NUCLEOTIDE SEQUENCE [LARGE SCALE GENOMIC DNA]</scope>
    <source>
        <strain evidence="1">CCALA 838</strain>
    </source>
</reference>